<keyword evidence="4" id="KW-0509">mRNA transport</keyword>
<dbReference type="GO" id="GO:0017056">
    <property type="term" value="F:structural constituent of nuclear pore"/>
    <property type="evidence" value="ECO:0007669"/>
    <property type="project" value="InterPro"/>
</dbReference>
<keyword evidence="7" id="KW-1185">Reference proteome</keyword>
<gene>
    <name evidence="5" type="ORF">GUITHDRAFT_144807</name>
</gene>
<dbReference type="GeneID" id="17294458"/>
<dbReference type="HOGENOM" id="CLU_687847_0_0_1"/>
<dbReference type="RefSeq" id="XP_005824661.1">
    <property type="nucleotide sequence ID" value="XM_005824604.1"/>
</dbReference>
<dbReference type="OrthoDB" id="1918363at2759"/>
<dbReference type="AlphaFoldDB" id="L1IN19"/>
<keyword evidence="4" id="KW-0653">Protein transport</keyword>
<dbReference type="PANTHER" id="PTHR11225">
    <property type="entry name" value="NUCLEAR PORE COMPLEX PROTEIN NUP93 NUCLEOPORIN NUP93 DEAD EYE PROTEIN"/>
    <property type="match status" value="1"/>
</dbReference>
<reference evidence="7" key="2">
    <citation type="submission" date="2012-11" db="EMBL/GenBank/DDBJ databases">
        <authorList>
            <person name="Kuo A."/>
            <person name="Curtis B.A."/>
            <person name="Tanifuji G."/>
            <person name="Burki F."/>
            <person name="Gruber A."/>
            <person name="Irimia M."/>
            <person name="Maruyama S."/>
            <person name="Arias M.C."/>
            <person name="Ball S.G."/>
            <person name="Gile G.H."/>
            <person name="Hirakawa Y."/>
            <person name="Hopkins J.F."/>
            <person name="Rensing S.A."/>
            <person name="Schmutz J."/>
            <person name="Symeonidi A."/>
            <person name="Elias M."/>
            <person name="Eveleigh R.J."/>
            <person name="Herman E.K."/>
            <person name="Klute M.J."/>
            <person name="Nakayama T."/>
            <person name="Obornik M."/>
            <person name="Reyes-Prieto A."/>
            <person name="Armbrust E.V."/>
            <person name="Aves S.J."/>
            <person name="Beiko R.G."/>
            <person name="Coutinho P."/>
            <person name="Dacks J.B."/>
            <person name="Durnford D.G."/>
            <person name="Fast N.M."/>
            <person name="Green B.R."/>
            <person name="Grisdale C."/>
            <person name="Hempe F."/>
            <person name="Henrissat B."/>
            <person name="Hoppner M.P."/>
            <person name="Ishida K.-I."/>
            <person name="Kim E."/>
            <person name="Koreny L."/>
            <person name="Kroth P.G."/>
            <person name="Liu Y."/>
            <person name="Malik S.-B."/>
            <person name="Maier U.G."/>
            <person name="McRose D."/>
            <person name="Mock T."/>
            <person name="Neilson J.A."/>
            <person name="Onodera N.T."/>
            <person name="Poole A.M."/>
            <person name="Pritham E.J."/>
            <person name="Richards T.A."/>
            <person name="Rocap G."/>
            <person name="Roy S.W."/>
            <person name="Sarai C."/>
            <person name="Schaack S."/>
            <person name="Shirato S."/>
            <person name="Slamovits C.H."/>
            <person name="Spencer D.F."/>
            <person name="Suzuki S."/>
            <person name="Worden A.Z."/>
            <person name="Zauner S."/>
            <person name="Barry K."/>
            <person name="Bell C."/>
            <person name="Bharti A.K."/>
            <person name="Crow J.A."/>
            <person name="Grimwood J."/>
            <person name="Kramer R."/>
            <person name="Lindquist E."/>
            <person name="Lucas S."/>
            <person name="Salamov A."/>
            <person name="McFadden G.I."/>
            <person name="Lane C.E."/>
            <person name="Keeling P.J."/>
            <person name="Gray M.W."/>
            <person name="Grigoriev I.V."/>
            <person name="Archibald J.M."/>
        </authorList>
    </citation>
    <scope>NUCLEOTIDE SEQUENCE</scope>
    <source>
        <strain evidence="7">CCMP2712</strain>
    </source>
</reference>
<dbReference type="GO" id="GO:0016973">
    <property type="term" value="P:poly(A)+ mRNA export from nucleus"/>
    <property type="evidence" value="ECO:0007669"/>
    <property type="project" value="TreeGrafter"/>
</dbReference>
<dbReference type="EnsemblProtists" id="EKX37681">
    <property type="protein sequence ID" value="EKX37681"/>
    <property type="gene ID" value="GUITHDRAFT_144807"/>
</dbReference>
<evidence type="ECO:0000313" key="6">
    <source>
        <dbReference type="EnsemblProtists" id="EKX37681"/>
    </source>
</evidence>
<proteinExistence type="inferred from homology"/>
<dbReference type="PANTHER" id="PTHR11225:SF4">
    <property type="entry name" value="NUCLEAR PORE COMPLEX PROTEIN NUP93"/>
    <property type="match status" value="1"/>
</dbReference>
<evidence type="ECO:0000313" key="7">
    <source>
        <dbReference type="Proteomes" id="UP000011087"/>
    </source>
</evidence>
<dbReference type="InterPro" id="IPR007231">
    <property type="entry name" value="Nucleoporin_int_Nup93/Nic96"/>
</dbReference>
<reference evidence="6" key="3">
    <citation type="submission" date="2015-06" db="UniProtKB">
        <authorList>
            <consortium name="EnsemblProtists"/>
        </authorList>
    </citation>
    <scope>IDENTIFICATION</scope>
</reference>
<dbReference type="Proteomes" id="UP000011087">
    <property type="component" value="Unassembled WGS sequence"/>
</dbReference>
<evidence type="ECO:0000256" key="3">
    <source>
        <dbReference type="ARBA" id="ARBA00023242"/>
    </source>
</evidence>
<organism evidence="5">
    <name type="scientific">Guillardia theta (strain CCMP2712)</name>
    <name type="common">Cryptophyte</name>
    <dbReference type="NCBI Taxonomy" id="905079"/>
    <lineage>
        <taxon>Eukaryota</taxon>
        <taxon>Cryptophyceae</taxon>
        <taxon>Pyrenomonadales</taxon>
        <taxon>Geminigeraceae</taxon>
        <taxon>Guillardia</taxon>
    </lineage>
</organism>
<keyword evidence="3 4" id="KW-0539">Nucleus</keyword>
<comment type="subcellular location">
    <subcellularLocation>
        <location evidence="1">Nucleus envelope</location>
    </subcellularLocation>
    <subcellularLocation>
        <location evidence="4">Nucleus</location>
        <location evidence="4">Nuclear pore complex</location>
    </subcellularLocation>
</comment>
<accession>L1IN19</accession>
<keyword evidence="4" id="KW-0906">Nuclear pore complex</keyword>
<keyword evidence="4" id="KW-0811">Translocation</keyword>
<dbReference type="PaxDb" id="55529-EKX37681"/>
<keyword evidence="4" id="KW-0813">Transport</keyword>
<evidence type="ECO:0000256" key="1">
    <source>
        <dbReference type="ARBA" id="ARBA00004259"/>
    </source>
</evidence>
<name>L1IN19_GUITC</name>
<evidence type="ECO:0000313" key="5">
    <source>
        <dbReference type="EMBL" id="EKX37681.1"/>
    </source>
</evidence>
<dbReference type="GO" id="GO:0005643">
    <property type="term" value="C:nuclear pore"/>
    <property type="evidence" value="ECO:0007669"/>
    <property type="project" value="UniProtKB-SubCell"/>
</dbReference>
<dbReference type="KEGG" id="gtt:GUITHDRAFT_144807"/>
<reference evidence="5 7" key="1">
    <citation type="journal article" date="2012" name="Nature">
        <title>Algal genomes reveal evolutionary mosaicism and the fate of nucleomorphs.</title>
        <authorList>
            <consortium name="DOE Joint Genome Institute"/>
            <person name="Curtis B.A."/>
            <person name="Tanifuji G."/>
            <person name="Burki F."/>
            <person name="Gruber A."/>
            <person name="Irimia M."/>
            <person name="Maruyama S."/>
            <person name="Arias M.C."/>
            <person name="Ball S.G."/>
            <person name="Gile G.H."/>
            <person name="Hirakawa Y."/>
            <person name="Hopkins J.F."/>
            <person name="Kuo A."/>
            <person name="Rensing S.A."/>
            <person name="Schmutz J."/>
            <person name="Symeonidi A."/>
            <person name="Elias M."/>
            <person name="Eveleigh R.J."/>
            <person name="Herman E.K."/>
            <person name="Klute M.J."/>
            <person name="Nakayama T."/>
            <person name="Obornik M."/>
            <person name="Reyes-Prieto A."/>
            <person name="Armbrust E.V."/>
            <person name="Aves S.J."/>
            <person name="Beiko R.G."/>
            <person name="Coutinho P."/>
            <person name="Dacks J.B."/>
            <person name="Durnford D.G."/>
            <person name="Fast N.M."/>
            <person name="Green B.R."/>
            <person name="Grisdale C.J."/>
            <person name="Hempel F."/>
            <person name="Henrissat B."/>
            <person name="Hoppner M.P."/>
            <person name="Ishida K."/>
            <person name="Kim E."/>
            <person name="Koreny L."/>
            <person name="Kroth P.G."/>
            <person name="Liu Y."/>
            <person name="Malik S.B."/>
            <person name="Maier U.G."/>
            <person name="McRose D."/>
            <person name="Mock T."/>
            <person name="Neilson J.A."/>
            <person name="Onodera N.T."/>
            <person name="Poole A.M."/>
            <person name="Pritham E.J."/>
            <person name="Richards T.A."/>
            <person name="Rocap G."/>
            <person name="Roy S.W."/>
            <person name="Sarai C."/>
            <person name="Schaack S."/>
            <person name="Shirato S."/>
            <person name="Slamovits C.H."/>
            <person name="Spencer D.F."/>
            <person name="Suzuki S."/>
            <person name="Worden A.Z."/>
            <person name="Zauner S."/>
            <person name="Barry K."/>
            <person name="Bell C."/>
            <person name="Bharti A.K."/>
            <person name="Crow J.A."/>
            <person name="Grimwood J."/>
            <person name="Kramer R."/>
            <person name="Lindquist E."/>
            <person name="Lucas S."/>
            <person name="Salamov A."/>
            <person name="McFadden G.I."/>
            <person name="Lane C.E."/>
            <person name="Keeling P.J."/>
            <person name="Gray M.W."/>
            <person name="Grigoriev I.V."/>
            <person name="Archibald J.M."/>
        </authorList>
    </citation>
    <scope>NUCLEOTIDE SEQUENCE</scope>
    <source>
        <strain evidence="5 7">CCMP2712</strain>
    </source>
</reference>
<keyword evidence="4" id="KW-0472">Membrane</keyword>
<comment type="similarity">
    <text evidence="2 4">Belongs to the nucleoporin interacting component (NIC) family.</text>
</comment>
<sequence>MVSRERRSTSVESLWAREEKLVLKYRDVLIQVFAGFGENVPPGLAIPRDSNAERMLQQRGFKDTFLSDLRLGVPRYEAEEMQTEQSTGVPSSDAVDRGLQGLSMEDSTTGRTLSAIFESTVLDFDMYLDQDLEWSWSFDKVQDYQESITCSGAFSGMCESEDKATKEELRAKDNQDMARSKREAELALEVAKFNRTRFSKGAIIPLAHNLAHVEVSRSLLSEAAQMQHAVKLIYDIVDKIVCRSWSLARQDGSADVRAGRCVLPGGEESFRPEGYFGLRTKVELQDGLCNSFYQIEEIKQAELLQGSLRFLEESYWQWLRDEVLPSVQSQDPSLSTGARKGMSVAVGIVRAWVRWFLGDAQEQAGWEMAVFDKNDQVPLWPQVFFLIRTGHYMDALSMVDR</sequence>
<dbReference type="GO" id="GO:0006606">
    <property type="term" value="P:protein import into nucleus"/>
    <property type="evidence" value="ECO:0007669"/>
    <property type="project" value="TreeGrafter"/>
</dbReference>
<evidence type="ECO:0000256" key="4">
    <source>
        <dbReference type="RuleBase" id="RU364035"/>
    </source>
</evidence>
<protein>
    <recommendedName>
        <fullName evidence="4">Nuclear pore protein</fullName>
    </recommendedName>
</protein>
<dbReference type="Pfam" id="PF04097">
    <property type="entry name" value="Nic96"/>
    <property type="match status" value="1"/>
</dbReference>
<evidence type="ECO:0000256" key="2">
    <source>
        <dbReference type="ARBA" id="ARBA00010186"/>
    </source>
</evidence>
<dbReference type="EMBL" id="JH993056">
    <property type="protein sequence ID" value="EKX37681.1"/>
    <property type="molecule type" value="Genomic_DNA"/>
</dbReference>